<dbReference type="InterPro" id="IPR027417">
    <property type="entry name" value="P-loop_NTPase"/>
</dbReference>
<keyword evidence="3" id="KW-0347">Helicase</keyword>
<dbReference type="SUPFAM" id="SSF52540">
    <property type="entry name" value="P-loop containing nucleoside triphosphate hydrolases"/>
    <property type="match status" value="1"/>
</dbReference>
<dbReference type="PANTHER" id="PTHR47957">
    <property type="entry name" value="ATP-DEPENDENT HELICASE HRQ1"/>
    <property type="match status" value="1"/>
</dbReference>
<keyword evidence="1" id="KW-0547">Nucleotide-binding</keyword>
<dbReference type="GO" id="GO:0005524">
    <property type="term" value="F:ATP binding"/>
    <property type="evidence" value="ECO:0007669"/>
    <property type="project" value="UniProtKB-KW"/>
</dbReference>
<dbReference type="GO" id="GO:0043138">
    <property type="term" value="F:3'-5' DNA helicase activity"/>
    <property type="evidence" value="ECO:0007669"/>
    <property type="project" value="TreeGrafter"/>
</dbReference>
<dbReference type="GO" id="GO:0036297">
    <property type="term" value="P:interstrand cross-link repair"/>
    <property type="evidence" value="ECO:0007669"/>
    <property type="project" value="TreeGrafter"/>
</dbReference>
<evidence type="ECO:0000313" key="7">
    <source>
        <dbReference type="EMBL" id="WNZ27821.1"/>
    </source>
</evidence>
<evidence type="ECO:0000256" key="5">
    <source>
        <dbReference type="ARBA" id="ARBA00023118"/>
    </source>
</evidence>
<proteinExistence type="predicted"/>
<evidence type="ECO:0000256" key="3">
    <source>
        <dbReference type="ARBA" id="ARBA00022806"/>
    </source>
</evidence>
<keyword evidence="5" id="KW-0051">Antiviral defense</keyword>
<organism evidence="7">
    <name type="scientific">Leptolyngbya sp. NK1-12</name>
    <dbReference type="NCBI Taxonomy" id="2547451"/>
    <lineage>
        <taxon>Bacteria</taxon>
        <taxon>Bacillati</taxon>
        <taxon>Cyanobacteriota</taxon>
        <taxon>Cyanophyceae</taxon>
        <taxon>Leptolyngbyales</taxon>
        <taxon>Leptolyngbyaceae</taxon>
        <taxon>Leptolyngbya group</taxon>
        <taxon>Leptolyngbya</taxon>
    </lineage>
</organism>
<dbReference type="GO" id="GO:0003676">
    <property type="term" value="F:nucleic acid binding"/>
    <property type="evidence" value="ECO:0007669"/>
    <property type="project" value="InterPro"/>
</dbReference>
<evidence type="ECO:0000256" key="1">
    <source>
        <dbReference type="ARBA" id="ARBA00022741"/>
    </source>
</evidence>
<dbReference type="Pfam" id="PF00270">
    <property type="entry name" value="DEAD"/>
    <property type="match status" value="1"/>
</dbReference>
<dbReference type="GO" id="GO:0006289">
    <property type="term" value="P:nucleotide-excision repair"/>
    <property type="evidence" value="ECO:0007669"/>
    <property type="project" value="TreeGrafter"/>
</dbReference>
<dbReference type="AlphaFoldDB" id="A0AA96WR98"/>
<name>A0AA96WR98_9CYAN</name>
<dbReference type="InterPro" id="IPR011545">
    <property type="entry name" value="DEAD/DEAH_box_helicase_dom"/>
</dbReference>
<evidence type="ECO:0000259" key="6">
    <source>
        <dbReference type="PROSITE" id="PS51192"/>
    </source>
</evidence>
<dbReference type="Pfam" id="PF22590">
    <property type="entry name" value="Cas3-like_C_2"/>
    <property type="match status" value="1"/>
</dbReference>
<dbReference type="EMBL" id="CP053587">
    <property type="protein sequence ID" value="WNZ27821.1"/>
    <property type="molecule type" value="Genomic_DNA"/>
</dbReference>
<dbReference type="SMART" id="SM00487">
    <property type="entry name" value="DEXDc"/>
    <property type="match status" value="1"/>
</dbReference>
<keyword evidence="4" id="KW-0067">ATP-binding</keyword>
<accession>A0AA96WR98</accession>
<evidence type="ECO:0000256" key="2">
    <source>
        <dbReference type="ARBA" id="ARBA00022801"/>
    </source>
</evidence>
<dbReference type="GO" id="GO:0016787">
    <property type="term" value="F:hydrolase activity"/>
    <property type="evidence" value="ECO:0007669"/>
    <property type="project" value="UniProtKB-KW"/>
</dbReference>
<keyword evidence="2" id="KW-0378">Hydrolase</keyword>
<dbReference type="RefSeq" id="WP_316436317.1">
    <property type="nucleotide sequence ID" value="NZ_CP053587.1"/>
</dbReference>
<dbReference type="InterPro" id="IPR054712">
    <property type="entry name" value="Cas3-like_dom"/>
</dbReference>
<dbReference type="InterPro" id="IPR017575">
    <property type="entry name" value="CRISPR-assoc_helicase_Cas3"/>
</dbReference>
<protein>
    <submittedName>
        <fullName evidence="7">Type I-D CRISPR-associated helicase Cas3</fullName>
    </submittedName>
</protein>
<dbReference type="PROSITE" id="PS51192">
    <property type="entry name" value="HELICASE_ATP_BIND_1"/>
    <property type="match status" value="1"/>
</dbReference>
<evidence type="ECO:0000256" key="4">
    <source>
        <dbReference type="ARBA" id="ARBA00022840"/>
    </source>
</evidence>
<dbReference type="PANTHER" id="PTHR47957:SF3">
    <property type="entry name" value="ATP-DEPENDENT HELICASE HRQ1"/>
    <property type="match status" value="1"/>
</dbReference>
<reference evidence="7" key="1">
    <citation type="submission" date="2020-05" db="EMBL/GenBank/DDBJ databases">
        <authorList>
            <person name="Zhu T."/>
            <person name="Keshari N."/>
            <person name="Lu X."/>
        </authorList>
    </citation>
    <scope>NUCLEOTIDE SEQUENCE</scope>
    <source>
        <strain evidence="7">NK1-12</strain>
    </source>
</reference>
<feature type="domain" description="Helicase ATP-binding" evidence="6">
    <location>
        <begin position="39"/>
        <end position="231"/>
    </location>
</feature>
<dbReference type="NCBIfam" id="TIGR03158">
    <property type="entry name" value="cas3_cyano"/>
    <property type="match status" value="1"/>
</dbReference>
<dbReference type="GO" id="GO:0051607">
    <property type="term" value="P:defense response to virus"/>
    <property type="evidence" value="ECO:0007669"/>
    <property type="project" value="UniProtKB-KW"/>
</dbReference>
<gene>
    <name evidence="7" type="primary">cas3</name>
    <name evidence="7" type="ORF">HJG54_33880</name>
</gene>
<dbReference type="Gene3D" id="3.40.50.300">
    <property type="entry name" value="P-loop containing nucleotide triphosphate hydrolases"/>
    <property type="match status" value="1"/>
</dbReference>
<sequence>MAYPITLHPVYSCPAEACFDIQLPAGWSLVWHQIETLTALRDPDVDVVFNTAMTGDGKSLAAQLSVLQGDCTAIALYPTNELARDQESQTQRYIDLFEPQNEPRVVRLSGATLETYAENEELRKSAAISTHSGQAELLLTNPDIFHYLHRGAYLIPGDSPDKLWGRIDKDFDLFIFDEFHVFAAPQISSVINTMLLIRSTNRRKKFLFLSATPDEALMQRLRQAGFRCRVINPIEQGKYQFPVTPEQQEQLVAANWRRVAGSIQLNFVPIESSAKASETWLKQNVDLILEQFQTHPSSKGAIILNSIAAIKRLLPFFQAALQPHGLVVGENTGLSGQQTRAASLAADLVLGTSTIDVGVDFKINFLIFESADAGNFIQRLGRLGRHEGYDQAGEFVQFDGFVAYALVPNFFVERLFAGDTPPLTPDGVYDRPFLHSTIWEKYRSINSFQGYYRRWGAFQSLSLGRKLSHKTIQQQYAGSLAAFKQQAEQVFDCKFNELNSRVRDWEREWQQLSGQTKGNPIYEDAQSFRGSSPLQCGLYDLSEPNVADRFKTYDLSGILSNLEIESWTEAAFMRTLNETAQQIGQPIPKGRFAHCLAFFKLLGYREERLDWKFTYGSGLSSVAAAWRVQVLKGIEIWQPNNRWAVEINRRLCKQALVCYVVPHPVSEVRFKLRLPMHFQIYPISDPSSYHDPVAPYSIAFEQSAMLLDTLAYQLRRRQGGEAIFL</sequence>
<dbReference type="InterPro" id="IPR014001">
    <property type="entry name" value="Helicase_ATP-bd"/>
</dbReference>